<comment type="caution">
    <text evidence="1">The sequence shown here is derived from an EMBL/GenBank/DDBJ whole genome shotgun (WGS) entry which is preliminary data.</text>
</comment>
<dbReference type="AlphaFoldDB" id="A0A850LCZ4"/>
<accession>A0A850LCZ4</accession>
<dbReference type="Proteomes" id="UP000565723">
    <property type="component" value="Unassembled WGS sequence"/>
</dbReference>
<evidence type="ECO:0000313" key="1">
    <source>
        <dbReference type="EMBL" id="NVK95629.1"/>
    </source>
</evidence>
<sequence length="767" mass="87530">MRLKVHAPVPNSIRTREEKILARFPKSSSLLNSVRSRTDRYKFGISDREVNKFYRFSDYKNSESFFAHKFRQFGKNYIDKTDVEIDIANSVNTIGPGTESLPPADRFIGLAKKFSGELLQARQLKTPYVSILTGPTGSGKTAYSKCLFSSGAQVFWANGIIPSRVEFTKFFKAGQELSSQQILDAIHQCQTRDLLIYLCFSEVGVPSKDALEGILSSHGEYREHHNKIRGMVALAEGKKIDGSSFTLSEAHNIWKEQVGYFPEEVCRNILGKIKSPSFHIQFLVSLDGFDALKTKDFLISDRYHGPISAVADLLSDALNQVARYGGTPSSHNTNLVVFMRDTTYARIRLELNLTPNGERRIPVRWIVPPPYKILAETIVSAVDGDVSSSVGQEGLDSFVVNVRKNLINVLKGTSVGLSINQPISSAFSWNARHMKRHIRRICIWSLENYLISHGDQLDERQKSAGLSEAWLWEKTINNRALKDMAAYSVLEAFFLDDTKCLQSKFRLNSREISNFLEGSDLVSALAAIDERPELEGLFDSIFNYMTKGLDESEGKCYPHTLVFVRILQILKFDPGITIEDLHDEISCFYDNISLEELRFYTICLCENEYVVFEGVENSASLDECRFFVSNFGFILLNKVIYSVSYFSQSLMISELIRSGFGTHFRERNFRTNEDWIANCVFNSIIAYNIVQDAEIGERKCRQSAGKDFEKFSLCKRLRESLIWEAQRIFSRRRFSGNLEWHFNNIPEKLKPLLGEFPNFDTLEEIWK</sequence>
<organism evidence="1 2">
    <name type="scientific">Ruegeria pomeroyi</name>
    <dbReference type="NCBI Taxonomy" id="89184"/>
    <lineage>
        <taxon>Bacteria</taxon>
        <taxon>Pseudomonadati</taxon>
        <taxon>Pseudomonadota</taxon>
        <taxon>Alphaproteobacteria</taxon>
        <taxon>Rhodobacterales</taxon>
        <taxon>Roseobacteraceae</taxon>
        <taxon>Ruegeria</taxon>
    </lineage>
</organism>
<protein>
    <submittedName>
        <fullName evidence="1">Uncharacterized protein</fullName>
    </submittedName>
</protein>
<evidence type="ECO:0000313" key="2">
    <source>
        <dbReference type="Proteomes" id="UP000565723"/>
    </source>
</evidence>
<proteinExistence type="predicted"/>
<name>A0A850LCZ4_9RHOB</name>
<reference evidence="1 2" key="1">
    <citation type="journal article" date="2020" name="Proc. Natl. Acad. Sci. U.S.A.">
        <title>Ecological drivers of bacterial community assembly in synthetic phycospheres.</title>
        <authorList>
            <person name="Fu H."/>
            <person name="Uchimiya M."/>
            <person name="Gore J."/>
            <person name="Moran M.A."/>
        </authorList>
    </citation>
    <scope>NUCLEOTIDE SEQUENCE [LARGE SCALE GENOMIC DNA]</scope>
    <source>
        <strain evidence="1">HF-Din03</strain>
    </source>
</reference>
<gene>
    <name evidence="1" type="ORF">HW564_01755</name>
</gene>
<dbReference type="EMBL" id="JABXIY010000005">
    <property type="protein sequence ID" value="NVK95629.1"/>
    <property type="molecule type" value="Genomic_DNA"/>
</dbReference>
<dbReference type="RefSeq" id="WP_011241871.1">
    <property type="nucleotide sequence ID" value="NZ_JABXIY010000005.1"/>
</dbReference>